<dbReference type="Gene3D" id="3.30.70.3030">
    <property type="match status" value="1"/>
</dbReference>
<evidence type="ECO:0000313" key="2">
    <source>
        <dbReference type="Proteomes" id="UP000694925"/>
    </source>
</evidence>
<sequence length="135" mass="15663">MKCKYWLRNIQGLRGESRAKNKESFWLPGPAYVENWSNLPFRFGISWSTHRERINGYDEFALFFHDTYGGTLIGVLLKPQALEMKDFKVSNINGRKYNADGRLFLNLSAMIQDFYILGNGLVDSIDVRSKRFALT</sequence>
<dbReference type="Proteomes" id="UP000694925">
    <property type="component" value="Unplaced"/>
</dbReference>
<dbReference type="GeneID" id="113464086"/>
<gene>
    <name evidence="3" type="primary">LOC113464086</name>
</gene>
<reference evidence="3" key="1">
    <citation type="submission" date="2025-08" db="UniProtKB">
        <authorList>
            <consortium name="RefSeq"/>
        </authorList>
    </citation>
    <scope>IDENTIFICATION</scope>
    <source>
        <tissue evidence="3">Whole body</tissue>
    </source>
</reference>
<organism evidence="2 3">
    <name type="scientific">Ceratina calcarata</name>
    <dbReference type="NCBI Taxonomy" id="156304"/>
    <lineage>
        <taxon>Eukaryota</taxon>
        <taxon>Metazoa</taxon>
        <taxon>Ecdysozoa</taxon>
        <taxon>Arthropoda</taxon>
        <taxon>Hexapoda</taxon>
        <taxon>Insecta</taxon>
        <taxon>Pterygota</taxon>
        <taxon>Neoptera</taxon>
        <taxon>Endopterygota</taxon>
        <taxon>Hymenoptera</taxon>
        <taxon>Apocrita</taxon>
        <taxon>Aculeata</taxon>
        <taxon>Apoidea</taxon>
        <taxon>Anthophila</taxon>
        <taxon>Apidae</taxon>
        <taxon>Ceratina</taxon>
        <taxon>Zadontomerus</taxon>
    </lineage>
</organism>
<keyword evidence="2" id="KW-1185">Reference proteome</keyword>
<proteinExistence type="predicted"/>
<dbReference type="RefSeq" id="XP_026667809.1">
    <property type="nucleotide sequence ID" value="XM_026812008.1"/>
</dbReference>
<evidence type="ECO:0000313" key="3">
    <source>
        <dbReference type="RefSeq" id="XP_026667809.1"/>
    </source>
</evidence>
<protein>
    <submittedName>
        <fullName evidence="3">Nucleolar protein 6-like</fullName>
    </submittedName>
</protein>
<dbReference type="Pfam" id="PF17407">
    <property type="entry name" value="Nrap_D6"/>
    <property type="match status" value="1"/>
</dbReference>
<name>A0AAJ7RY08_9HYME</name>
<dbReference type="InterPro" id="IPR035371">
    <property type="entry name" value="Nrap_D6"/>
</dbReference>
<dbReference type="KEGG" id="ccal:113464086"/>
<accession>A0AAJ7RY08</accession>
<dbReference type="AlphaFoldDB" id="A0AAJ7RY08"/>
<feature type="domain" description="Nrap protein" evidence="1">
    <location>
        <begin position="57"/>
        <end position="125"/>
    </location>
</feature>
<evidence type="ECO:0000259" key="1">
    <source>
        <dbReference type="Pfam" id="PF17407"/>
    </source>
</evidence>